<dbReference type="Gene3D" id="3.40.50.1820">
    <property type="entry name" value="alpha/beta hydrolase"/>
    <property type="match status" value="1"/>
</dbReference>
<proteinExistence type="predicted"/>
<keyword evidence="3" id="KW-1185">Reference proteome</keyword>
<evidence type="ECO:0000313" key="3">
    <source>
        <dbReference type="Proteomes" id="UP000030004"/>
    </source>
</evidence>
<feature type="domain" description="AB hydrolase-1" evidence="1">
    <location>
        <begin position="62"/>
        <end position="298"/>
    </location>
</feature>
<name>A0A0A0ECV5_9RHOB</name>
<dbReference type="InterPro" id="IPR050266">
    <property type="entry name" value="AB_hydrolase_sf"/>
</dbReference>
<dbReference type="PRINTS" id="PR00111">
    <property type="entry name" value="ABHYDROLASE"/>
</dbReference>
<sequence>MMLLLRLLVALALLVAIVAAITMVRVSKRVATAEEAYPPEGQFVEVDGHPIHYVQTGSGPDLVLLHGASGNTRDMTFSLVDQLSDRFRVTVFDRPGLGHTPRLAASGVTLEDQADLLVAASQQLGLARPVVAGQSFGGAVTMAWAVHHPDTLSAAVSIAGATYPWPGDLDAFYATLARPVIGPVMSRLLGAFVTEDYVRNAIEGVFAPNTQPDGYADYIGVPLVLRPRSLLANAQQRTELREHLRALSPRYPELTLPIEVIHGDADDTVAISIHSEELARNVESAQLTRLPGIGHMPHHAAEAAVVEAIDRAADRAGIR</sequence>
<evidence type="ECO:0000259" key="1">
    <source>
        <dbReference type="Pfam" id="PF00561"/>
    </source>
</evidence>
<dbReference type="GO" id="GO:0016787">
    <property type="term" value="F:hydrolase activity"/>
    <property type="evidence" value="ECO:0007669"/>
    <property type="project" value="UniProtKB-KW"/>
</dbReference>
<protein>
    <submittedName>
        <fullName evidence="2">Alpha/beta hydrolase</fullName>
    </submittedName>
</protein>
<gene>
    <name evidence="2" type="ORF">ATO9_14935</name>
</gene>
<dbReference type="PANTHER" id="PTHR43798:SF24">
    <property type="entry name" value="CIS-3-ALKYL-4-ALKYLOXETAN-2-ONE DECARBOXYLASE"/>
    <property type="match status" value="1"/>
</dbReference>
<dbReference type="Pfam" id="PF00561">
    <property type="entry name" value="Abhydrolase_1"/>
    <property type="match status" value="1"/>
</dbReference>
<dbReference type="GO" id="GO:0016020">
    <property type="term" value="C:membrane"/>
    <property type="evidence" value="ECO:0007669"/>
    <property type="project" value="TreeGrafter"/>
</dbReference>
<evidence type="ECO:0000313" key="2">
    <source>
        <dbReference type="EMBL" id="KGM47893.1"/>
    </source>
</evidence>
<dbReference type="AlphaFoldDB" id="A0A0A0ECV5"/>
<reference evidence="2 3" key="1">
    <citation type="journal article" date="2015" name="Antonie Van Leeuwenhoek">
        <title>Pseudooceanicola atlanticus gen. nov. sp. nov., isolated from surface seawater of the Atlantic Ocean and reclassification of Oceanicola batsensis, Oceanicola marinus, Oceanicola nitratireducens, Oceanicola nanhaiensis, Oceanicola antarcticus and Oceanicola flagellatus, as Pseudooceanicola batsensis comb. nov., Pseudooceanicola marinus comb. nov., Pseudooceanicola nitratireducens comb. nov., Pseudooceanicola nanhaiensis comb. nov., Pseudooceanicola antarcticus comb. nov., and Pseudooceanicola flagellatus comb. nov.</title>
        <authorList>
            <person name="Lai Q."/>
            <person name="Li G."/>
            <person name="Liu X."/>
            <person name="Du Y."/>
            <person name="Sun F."/>
            <person name="Shao Z."/>
        </authorList>
    </citation>
    <scope>NUCLEOTIDE SEQUENCE [LARGE SCALE GENOMIC DNA]</scope>
    <source>
        <strain evidence="2 3">22II-s11g</strain>
    </source>
</reference>
<accession>A0A0A0ECV5</accession>
<dbReference type="EMBL" id="AQQX01000006">
    <property type="protein sequence ID" value="KGM47893.1"/>
    <property type="molecule type" value="Genomic_DNA"/>
</dbReference>
<dbReference type="RefSeq" id="WP_043750673.1">
    <property type="nucleotide sequence ID" value="NZ_AQQX01000006.1"/>
</dbReference>
<dbReference type="InterPro" id="IPR000073">
    <property type="entry name" value="AB_hydrolase_1"/>
</dbReference>
<dbReference type="STRING" id="1461694.ATO9_14935"/>
<comment type="caution">
    <text evidence="2">The sequence shown here is derived from an EMBL/GenBank/DDBJ whole genome shotgun (WGS) entry which is preliminary data.</text>
</comment>
<dbReference type="OrthoDB" id="9815441at2"/>
<dbReference type="PANTHER" id="PTHR43798">
    <property type="entry name" value="MONOACYLGLYCEROL LIPASE"/>
    <property type="match status" value="1"/>
</dbReference>
<dbReference type="InterPro" id="IPR029058">
    <property type="entry name" value="AB_hydrolase_fold"/>
</dbReference>
<dbReference type="SUPFAM" id="SSF53474">
    <property type="entry name" value="alpha/beta-Hydrolases"/>
    <property type="match status" value="1"/>
</dbReference>
<organism evidence="2 3">
    <name type="scientific">Pseudooceanicola atlanticus</name>
    <dbReference type="NCBI Taxonomy" id="1461694"/>
    <lineage>
        <taxon>Bacteria</taxon>
        <taxon>Pseudomonadati</taxon>
        <taxon>Pseudomonadota</taxon>
        <taxon>Alphaproteobacteria</taxon>
        <taxon>Rhodobacterales</taxon>
        <taxon>Paracoccaceae</taxon>
        <taxon>Pseudooceanicola</taxon>
    </lineage>
</organism>
<keyword evidence="2" id="KW-0378">Hydrolase</keyword>
<dbReference type="eggNOG" id="COG2267">
    <property type="taxonomic scope" value="Bacteria"/>
</dbReference>
<dbReference type="Proteomes" id="UP000030004">
    <property type="component" value="Unassembled WGS sequence"/>
</dbReference>